<dbReference type="CDD" id="cd00093">
    <property type="entry name" value="HTH_XRE"/>
    <property type="match status" value="1"/>
</dbReference>
<protein>
    <recommendedName>
        <fullName evidence="2">HTH cro/C1-type domain-containing protein</fullName>
    </recommendedName>
</protein>
<feature type="compositionally biased region" description="Acidic residues" evidence="1">
    <location>
        <begin position="89"/>
        <end position="106"/>
    </location>
</feature>
<dbReference type="Gene3D" id="1.10.260.40">
    <property type="entry name" value="lambda repressor-like DNA-binding domains"/>
    <property type="match status" value="1"/>
</dbReference>
<dbReference type="PROSITE" id="PS50943">
    <property type="entry name" value="HTH_CROC1"/>
    <property type="match status" value="1"/>
</dbReference>
<keyword evidence="4" id="KW-1185">Reference proteome</keyword>
<sequence length="106" mass="11835">MSSLLKQIKKRRLALGFTQTDMQDRVGILRQVYQRLESKGNPRLATLELVAAGLNSELMLIPLEKVAAVTALLEDSGSGQLEKHMQTESLEDDPWSDLLSDDEDHS</sequence>
<feature type="domain" description="HTH cro/C1-type" evidence="2">
    <location>
        <begin position="8"/>
        <end position="61"/>
    </location>
</feature>
<evidence type="ECO:0000256" key="1">
    <source>
        <dbReference type="SAM" id="MobiDB-lite"/>
    </source>
</evidence>
<feature type="region of interest" description="Disordered" evidence="1">
    <location>
        <begin position="78"/>
        <end position="106"/>
    </location>
</feature>
<gene>
    <name evidence="3" type="ORF">GCM10008090_07940</name>
</gene>
<dbReference type="InterPro" id="IPR010982">
    <property type="entry name" value="Lambda_DNA-bd_dom_sf"/>
</dbReference>
<dbReference type="InterPro" id="IPR001387">
    <property type="entry name" value="Cro/C1-type_HTH"/>
</dbReference>
<evidence type="ECO:0000313" key="4">
    <source>
        <dbReference type="Proteomes" id="UP000614811"/>
    </source>
</evidence>
<dbReference type="SMART" id="SM00530">
    <property type="entry name" value="HTH_XRE"/>
    <property type="match status" value="1"/>
</dbReference>
<reference evidence="3" key="1">
    <citation type="journal article" date="2014" name="Int. J. Syst. Evol. Microbiol.">
        <title>Complete genome sequence of Corynebacterium casei LMG S-19264T (=DSM 44701T), isolated from a smear-ripened cheese.</title>
        <authorList>
            <consortium name="US DOE Joint Genome Institute (JGI-PGF)"/>
            <person name="Walter F."/>
            <person name="Albersmeier A."/>
            <person name="Kalinowski J."/>
            <person name="Ruckert C."/>
        </authorList>
    </citation>
    <scope>NUCLEOTIDE SEQUENCE</scope>
    <source>
        <strain evidence="3">KCTC 12711</strain>
    </source>
</reference>
<dbReference type="RefSeq" id="WP_189398696.1">
    <property type="nucleotide sequence ID" value="NZ_BMXA01000001.1"/>
</dbReference>
<dbReference type="EMBL" id="BMXA01000001">
    <property type="protein sequence ID" value="GHA01233.1"/>
    <property type="molecule type" value="Genomic_DNA"/>
</dbReference>
<accession>A0A918VJJ2</accession>
<evidence type="ECO:0000313" key="3">
    <source>
        <dbReference type="EMBL" id="GHA01233.1"/>
    </source>
</evidence>
<reference evidence="3" key="2">
    <citation type="submission" date="2020-09" db="EMBL/GenBank/DDBJ databases">
        <authorList>
            <person name="Sun Q."/>
            <person name="Kim S."/>
        </authorList>
    </citation>
    <scope>NUCLEOTIDE SEQUENCE</scope>
    <source>
        <strain evidence="3">KCTC 12711</strain>
    </source>
</reference>
<dbReference type="Pfam" id="PF01381">
    <property type="entry name" value="HTH_3"/>
    <property type="match status" value="1"/>
</dbReference>
<comment type="caution">
    <text evidence="3">The sequence shown here is derived from an EMBL/GenBank/DDBJ whole genome shotgun (WGS) entry which is preliminary data.</text>
</comment>
<dbReference type="Proteomes" id="UP000614811">
    <property type="component" value="Unassembled WGS sequence"/>
</dbReference>
<proteinExistence type="predicted"/>
<evidence type="ECO:0000259" key="2">
    <source>
        <dbReference type="PROSITE" id="PS50943"/>
    </source>
</evidence>
<dbReference type="SUPFAM" id="SSF47413">
    <property type="entry name" value="lambda repressor-like DNA-binding domains"/>
    <property type="match status" value="1"/>
</dbReference>
<name>A0A918VJJ2_9GAMM</name>
<organism evidence="3 4">
    <name type="scientific">Arenicella chitinivorans</name>
    <dbReference type="NCBI Taxonomy" id="1329800"/>
    <lineage>
        <taxon>Bacteria</taxon>
        <taxon>Pseudomonadati</taxon>
        <taxon>Pseudomonadota</taxon>
        <taxon>Gammaproteobacteria</taxon>
        <taxon>Arenicellales</taxon>
        <taxon>Arenicellaceae</taxon>
        <taxon>Arenicella</taxon>
    </lineage>
</organism>
<dbReference type="GO" id="GO:0003677">
    <property type="term" value="F:DNA binding"/>
    <property type="evidence" value="ECO:0007669"/>
    <property type="project" value="InterPro"/>
</dbReference>
<dbReference type="AlphaFoldDB" id="A0A918VJJ2"/>